<reference evidence="1 2" key="1">
    <citation type="submission" date="2020-03" db="EMBL/GenBank/DDBJ databases">
        <title>Genomic Encyclopedia of Archaeal and Bacterial Type Strains, Phase II (KMG-II): from individual species to whole genera.</title>
        <authorList>
            <person name="Goeker M."/>
        </authorList>
    </citation>
    <scope>NUCLEOTIDE SEQUENCE [LARGE SCALE GENOMIC DNA]</scope>
    <source>
        <strain evidence="1 2">DSM 4749</strain>
    </source>
</reference>
<evidence type="ECO:0008006" key="3">
    <source>
        <dbReference type="Google" id="ProtNLM"/>
    </source>
</evidence>
<dbReference type="EMBL" id="JAASRS010000001">
    <property type="protein sequence ID" value="NIK15003.1"/>
    <property type="molecule type" value="Genomic_DNA"/>
</dbReference>
<dbReference type="AlphaFoldDB" id="A0A846MGI1"/>
<proteinExistence type="predicted"/>
<sequence length="136" mass="16947">MNIRKRLENRGIMVEEWTGKGEDFRRRWERAFTDAISPEEKQSIYFDQFLWHVFSYEKLPCLEGKAAMRAFHKENRFVCYLFYQEREEAYMLVNAENLWAEDLRQERDVYVVDPQFTWTYVQTHEYYYGPYFYRKI</sequence>
<dbReference type="RefSeq" id="WP_166909573.1">
    <property type="nucleotide sequence ID" value="NZ_JAASRS010000001.1"/>
</dbReference>
<name>A0A846MGI1_9BACL</name>
<comment type="caution">
    <text evidence="1">The sequence shown here is derived from an EMBL/GenBank/DDBJ whole genome shotgun (WGS) entry which is preliminary data.</text>
</comment>
<keyword evidence="2" id="KW-1185">Reference proteome</keyword>
<dbReference type="Pfam" id="PF14101">
    <property type="entry name" value="DUF4275"/>
    <property type="match status" value="1"/>
</dbReference>
<dbReference type="Proteomes" id="UP000532769">
    <property type="component" value="Unassembled WGS sequence"/>
</dbReference>
<gene>
    <name evidence="1" type="ORF">BDD39_001513</name>
</gene>
<protein>
    <recommendedName>
        <fullName evidence="3">DUF4275 family protein</fullName>
    </recommendedName>
</protein>
<evidence type="ECO:0000313" key="1">
    <source>
        <dbReference type="EMBL" id="NIK15003.1"/>
    </source>
</evidence>
<accession>A0A846MGI1</accession>
<dbReference type="InterPro" id="IPR025454">
    <property type="entry name" value="DUF4275"/>
</dbReference>
<evidence type="ECO:0000313" key="2">
    <source>
        <dbReference type="Proteomes" id="UP000532769"/>
    </source>
</evidence>
<organism evidence="1 2">
    <name type="scientific">Saccharococcus thermophilus</name>
    <dbReference type="NCBI Taxonomy" id="29396"/>
    <lineage>
        <taxon>Bacteria</taxon>
        <taxon>Bacillati</taxon>
        <taxon>Bacillota</taxon>
        <taxon>Bacilli</taxon>
        <taxon>Bacillales</taxon>
        <taxon>Anoxybacillaceae</taxon>
        <taxon>Saccharococcus</taxon>
    </lineage>
</organism>